<feature type="domain" description="DUF4246" evidence="2">
    <location>
        <begin position="1"/>
        <end position="51"/>
    </location>
</feature>
<sequence length="562" mass="64505">MFPSPFTYSNNSTPLTLIELRMRTLSGQIRDKPQWWEKVYDTTITSKWRSEAIAQDAILVDELWGGEKAKNVGRGEKRWPKDKINDAQLDYIFEELKWFATQRDEQTGIQETTIPKVYHSMALIPSDLKSALIKAASKLESVDPEEQDWHPGSNGQVLDLVHPSLYCLRIDGSLILKTLEDGSKTTYISSLNKYEDLRPDLFTTLTFTMSEQHQWLPTDFKISADGKVEPLGYINNLHNVDQKPLYGIITSVLQRFIPLFERVLSDSVSPDRPPAIEPDTETWYDHVTVEQPEDYEAWDEASIEWEAEHHWPYIPDPEPFSPPLLNDRISFELKGRTVQVIVKMANIVLTPDKPKYPGGSWHVEGMENERIVATGIYYYTSTNISESKLGFRTAIGDGTSDCMFGLPYQESDSKGYTVAFGISKDGALNQELGSVITKEDKCLAFPNIYQHRVAPFELVDPTKPGVRRILCFFLVDPTTKILSTSDVPPQQRRWYEDELAKIPALLNLPVELQDIIKRYTLAGKITMEQAQEERELLMEERVNFRIDHNEQVFEIQFNMCEH</sequence>
<dbReference type="InterPro" id="IPR049207">
    <property type="entry name" value="DUF4246_N"/>
</dbReference>
<dbReference type="InParanoid" id="A0A067PG27"/>
<proteinExistence type="predicted"/>
<dbReference type="EMBL" id="KL197737">
    <property type="protein sequence ID" value="KDQ52810.1"/>
    <property type="molecule type" value="Genomic_DNA"/>
</dbReference>
<dbReference type="STRING" id="933084.A0A067PG27"/>
<organism evidence="3 4">
    <name type="scientific">Jaapia argillacea MUCL 33604</name>
    <dbReference type="NCBI Taxonomy" id="933084"/>
    <lineage>
        <taxon>Eukaryota</taxon>
        <taxon>Fungi</taxon>
        <taxon>Dikarya</taxon>
        <taxon>Basidiomycota</taxon>
        <taxon>Agaricomycotina</taxon>
        <taxon>Agaricomycetes</taxon>
        <taxon>Agaricomycetidae</taxon>
        <taxon>Jaapiales</taxon>
        <taxon>Jaapiaceae</taxon>
        <taxon>Jaapia</taxon>
    </lineage>
</organism>
<dbReference type="PANTHER" id="PTHR33119:SF1">
    <property type="entry name" value="FE2OG DIOXYGENASE DOMAIN-CONTAINING PROTEIN"/>
    <property type="match status" value="1"/>
</dbReference>
<feature type="domain" description="DUF4246" evidence="1">
    <location>
        <begin position="87"/>
        <end position="497"/>
    </location>
</feature>
<dbReference type="HOGENOM" id="CLU_012066_3_2_1"/>
<protein>
    <submittedName>
        <fullName evidence="3">Uncharacterized protein</fullName>
    </submittedName>
</protein>
<accession>A0A067PG27</accession>
<evidence type="ECO:0000313" key="4">
    <source>
        <dbReference type="Proteomes" id="UP000027265"/>
    </source>
</evidence>
<dbReference type="PANTHER" id="PTHR33119">
    <property type="entry name" value="IFI3P"/>
    <property type="match status" value="1"/>
</dbReference>
<dbReference type="Proteomes" id="UP000027265">
    <property type="component" value="Unassembled WGS sequence"/>
</dbReference>
<gene>
    <name evidence="3" type="ORF">JAAARDRAFT_39798</name>
</gene>
<dbReference type="OrthoDB" id="415532at2759"/>
<evidence type="ECO:0000259" key="2">
    <source>
        <dbReference type="Pfam" id="PF21666"/>
    </source>
</evidence>
<evidence type="ECO:0000313" key="3">
    <source>
        <dbReference type="EMBL" id="KDQ52810.1"/>
    </source>
</evidence>
<evidence type="ECO:0000259" key="1">
    <source>
        <dbReference type="Pfam" id="PF14033"/>
    </source>
</evidence>
<keyword evidence="4" id="KW-1185">Reference proteome</keyword>
<dbReference type="AlphaFoldDB" id="A0A067PG27"/>
<dbReference type="InterPro" id="IPR025340">
    <property type="entry name" value="DUF4246"/>
</dbReference>
<dbReference type="InterPro" id="IPR049192">
    <property type="entry name" value="DUF4246_C"/>
</dbReference>
<dbReference type="Pfam" id="PF14033">
    <property type="entry name" value="DUF4246"/>
    <property type="match status" value="1"/>
</dbReference>
<dbReference type="Pfam" id="PF21666">
    <property type="entry name" value="DUF4246_N"/>
    <property type="match status" value="1"/>
</dbReference>
<reference evidence="4" key="1">
    <citation type="journal article" date="2014" name="Proc. Natl. Acad. Sci. U.S.A.">
        <title>Extensive sampling of basidiomycete genomes demonstrates inadequacy of the white-rot/brown-rot paradigm for wood decay fungi.</title>
        <authorList>
            <person name="Riley R."/>
            <person name="Salamov A.A."/>
            <person name="Brown D.W."/>
            <person name="Nagy L.G."/>
            <person name="Floudas D."/>
            <person name="Held B.W."/>
            <person name="Levasseur A."/>
            <person name="Lombard V."/>
            <person name="Morin E."/>
            <person name="Otillar R."/>
            <person name="Lindquist E.A."/>
            <person name="Sun H."/>
            <person name="LaButti K.M."/>
            <person name="Schmutz J."/>
            <person name="Jabbour D."/>
            <person name="Luo H."/>
            <person name="Baker S.E."/>
            <person name="Pisabarro A.G."/>
            <person name="Walton J.D."/>
            <person name="Blanchette R.A."/>
            <person name="Henrissat B."/>
            <person name="Martin F."/>
            <person name="Cullen D."/>
            <person name="Hibbett D.S."/>
            <person name="Grigoriev I.V."/>
        </authorList>
    </citation>
    <scope>NUCLEOTIDE SEQUENCE [LARGE SCALE GENOMIC DNA]</scope>
    <source>
        <strain evidence="4">MUCL 33604</strain>
    </source>
</reference>
<name>A0A067PG27_9AGAM</name>